<dbReference type="Proteomes" id="UP001205603">
    <property type="component" value="Unassembled WGS sequence"/>
</dbReference>
<proteinExistence type="predicted"/>
<reference evidence="1 2" key="1">
    <citation type="submission" date="2022-07" db="EMBL/GenBank/DDBJ databases">
        <title>Fecal culturing of patients with breast cancer.</title>
        <authorList>
            <person name="Teng N.M.Y."/>
            <person name="Kiu R."/>
            <person name="Evans R."/>
            <person name="Baker D.J."/>
            <person name="Zenner C."/>
            <person name="Robinson S.D."/>
            <person name="Hall L.J."/>
        </authorList>
    </citation>
    <scope>NUCLEOTIDE SEQUENCE [LARGE SCALE GENOMIC DNA]</scope>
    <source>
        <strain evidence="1 2">LH1063</strain>
    </source>
</reference>
<evidence type="ECO:0000313" key="1">
    <source>
        <dbReference type="EMBL" id="MCP9612594.1"/>
    </source>
</evidence>
<name>A0ABT1MKN7_9BACT</name>
<sequence length="870" mass="99774">MEQNRLTIKGMSHIIPPEFSEDGECSRIMNLRSKNGIWETTGLPEEIYKIKDTNREIIAIHSNEGYVHYISYDGNSLWFEAEEKDGVIVETNLLLCQQADIRKVEPIGNTLTVIAADKISYLLFKDGEYRWFDGLPELPEIIFYMNEKRTETEYCQGYTLVNQIQSSEGHIVSETDRTNLSQYYYGTYSICRTRLKKEGYFAHPFMIRYAIRLYDGSYILPSPPIPLAPPQSIYQMNDIQCICNVDGNDNVSTIQGNNVSISGYRLYYRIESFDLAAWKDIISSIDVFISDEIPIVKQEGFGSEKDKGYHYEIQNIGGKNTRVLCFDLPQLTNDEIKERILNEEVFYHIATFSDLENMKPDSSGQVPFQCDYENITQQKRLIPDNTSHHSLSASVSYAYNQRLHLGDVYTRLFSGFRPVQFSTAQLEYNGIKTESYIFTGGYVKVFLHGLEGDSEVFCTIPRLTPVKSLVPFISYPDQRAYKMEINCTDRETGHSIRKTFDLKSSTHHNLAYYYSEGLVPINLDIENLDSGTPEPETQEKNVIWEVPNKLIVSKTYNPFVFPEEQTYTLSNGRITGIVSSTAALSQGQYGEFPLYIFTTEGIWALQTGNNGIVYSGQHPVNREVALSPDAIIPVDNAIVYISRQGIMLLQGSESQLLYPVFQEISDRLPDNDYLFLPDEVQDVVENNIGTGDFLKKCTGGYLYPRQEIIFSHPDYDFVYVFMLNERSFYRRNLQVSYLRSFYPDLLAGSKEGEIYNLCNETEGNQQIALITRAIKLVPDIYSRWRQIFIRGDFEDTDLSVSLWGSNRANGRYYCLNHSIVNHKAPNGIPLKMLSPAYKFHRLAITGETRKPLHIDAIDIQYETILANKLR</sequence>
<keyword evidence="2" id="KW-1185">Reference proteome</keyword>
<protein>
    <submittedName>
        <fullName evidence="1">Uncharacterized protein</fullName>
    </submittedName>
</protein>
<accession>A0ABT1MKN7</accession>
<organism evidence="1 2">
    <name type="scientific">Coprobacter tertius</name>
    <dbReference type="NCBI Taxonomy" id="2944915"/>
    <lineage>
        <taxon>Bacteria</taxon>
        <taxon>Pseudomonadati</taxon>
        <taxon>Bacteroidota</taxon>
        <taxon>Bacteroidia</taxon>
        <taxon>Bacteroidales</taxon>
        <taxon>Barnesiellaceae</taxon>
        <taxon>Coprobacter</taxon>
    </lineage>
</organism>
<comment type="caution">
    <text evidence="1">The sequence shown here is derived from an EMBL/GenBank/DDBJ whole genome shotgun (WGS) entry which is preliminary data.</text>
</comment>
<evidence type="ECO:0000313" key="2">
    <source>
        <dbReference type="Proteomes" id="UP001205603"/>
    </source>
</evidence>
<dbReference type="EMBL" id="JANDHW010000011">
    <property type="protein sequence ID" value="MCP9612594.1"/>
    <property type="molecule type" value="Genomic_DNA"/>
</dbReference>
<gene>
    <name evidence="1" type="ORF">NMU02_10865</name>
</gene>
<dbReference type="RefSeq" id="WP_255027921.1">
    <property type="nucleotide sequence ID" value="NZ_JANDHW010000011.1"/>
</dbReference>